<sequence>MKKKLVLVLGASLLLAACNDTKKEEVVTPEVIEKNTQAEFVDEHTSENSLDWAGIYKGQLPCADCSGINVELTLEDNGHYLYKQTYLETRDGDQTFDEEGSFTWNNAGQVVTLDGTEGGPDGAVRYFVGENVLFPADKDGKIIEIESQFDYNLHKVLPE</sequence>
<reference evidence="1" key="1">
    <citation type="journal article" date="2021" name="PeerJ">
        <title>Extensive microbial diversity within the chicken gut microbiome revealed by metagenomics and culture.</title>
        <authorList>
            <person name="Gilroy R."/>
            <person name="Ravi A."/>
            <person name="Getino M."/>
            <person name="Pursley I."/>
            <person name="Horton D.L."/>
            <person name="Alikhan N.F."/>
            <person name="Baker D."/>
            <person name="Gharbi K."/>
            <person name="Hall N."/>
            <person name="Watson M."/>
            <person name="Adriaenssens E.M."/>
            <person name="Foster-Nyarko E."/>
            <person name="Jarju S."/>
            <person name="Secka A."/>
            <person name="Antonio M."/>
            <person name="Oren A."/>
            <person name="Chaudhuri R.R."/>
            <person name="La Ragione R."/>
            <person name="Hildebrand F."/>
            <person name="Pallen M.J."/>
        </authorList>
    </citation>
    <scope>NUCLEOTIDE SEQUENCE</scope>
    <source>
        <strain evidence="1">CHK160-9182</strain>
    </source>
</reference>
<accession>A0A9D1Q6Z2</accession>
<dbReference type="Gene3D" id="2.40.128.640">
    <property type="match status" value="1"/>
</dbReference>
<evidence type="ECO:0000313" key="2">
    <source>
        <dbReference type="Proteomes" id="UP000823934"/>
    </source>
</evidence>
<dbReference type="Proteomes" id="UP000823934">
    <property type="component" value="Unassembled WGS sequence"/>
</dbReference>
<dbReference type="PROSITE" id="PS51257">
    <property type="entry name" value="PROKAR_LIPOPROTEIN"/>
    <property type="match status" value="1"/>
</dbReference>
<protein>
    <submittedName>
        <fullName evidence="1">Copper resistance protein NlpE</fullName>
    </submittedName>
</protein>
<dbReference type="Pfam" id="PF04170">
    <property type="entry name" value="NlpE"/>
    <property type="match status" value="1"/>
</dbReference>
<organism evidence="1 2">
    <name type="scientific">Candidatus Ignatzschineria merdigallinarum</name>
    <dbReference type="NCBI Taxonomy" id="2838621"/>
    <lineage>
        <taxon>Bacteria</taxon>
        <taxon>Pseudomonadati</taxon>
        <taxon>Pseudomonadota</taxon>
        <taxon>Gammaproteobacteria</taxon>
        <taxon>Cardiobacteriales</taxon>
        <taxon>Ignatzschineriaceae</taxon>
        <taxon>Ignatzschineria</taxon>
    </lineage>
</organism>
<comment type="caution">
    <text evidence="1">The sequence shown here is derived from an EMBL/GenBank/DDBJ whole genome shotgun (WGS) entry which is preliminary data.</text>
</comment>
<dbReference type="AlphaFoldDB" id="A0A9D1Q6Z2"/>
<name>A0A9D1Q6Z2_9GAMM</name>
<reference evidence="1" key="2">
    <citation type="submission" date="2021-04" db="EMBL/GenBank/DDBJ databases">
        <authorList>
            <person name="Gilroy R."/>
        </authorList>
    </citation>
    <scope>NUCLEOTIDE SEQUENCE</scope>
    <source>
        <strain evidence="1">CHK160-9182</strain>
    </source>
</reference>
<proteinExistence type="predicted"/>
<dbReference type="EMBL" id="DXHP01000214">
    <property type="protein sequence ID" value="HIW07628.1"/>
    <property type="molecule type" value="Genomic_DNA"/>
</dbReference>
<evidence type="ECO:0000313" key="1">
    <source>
        <dbReference type="EMBL" id="HIW07628.1"/>
    </source>
</evidence>
<dbReference type="InterPro" id="IPR007298">
    <property type="entry name" value="Cu-R_lipoprotein_NlpE"/>
</dbReference>
<gene>
    <name evidence="1" type="ORF">H9889_09940</name>
</gene>